<gene>
    <name evidence="18" type="primary">cysG</name>
    <name evidence="18" type="ORF">K1X15_04755</name>
</gene>
<dbReference type="NCBIfam" id="TIGR01470">
    <property type="entry name" value="cysG_Nterm"/>
    <property type="match status" value="1"/>
</dbReference>
<dbReference type="InterPro" id="IPR050161">
    <property type="entry name" value="Siro_Cobalamin_biosynth"/>
</dbReference>
<dbReference type="EMBL" id="CP080590">
    <property type="protein sequence ID" value="QYO77879.1"/>
    <property type="molecule type" value="Genomic_DNA"/>
</dbReference>
<evidence type="ECO:0000259" key="17">
    <source>
        <dbReference type="Pfam" id="PF10414"/>
    </source>
</evidence>
<dbReference type="InterPro" id="IPR036291">
    <property type="entry name" value="NAD(P)-bd_dom_sf"/>
</dbReference>
<evidence type="ECO:0000256" key="13">
    <source>
        <dbReference type="ARBA" id="ARBA00047561"/>
    </source>
</evidence>
<evidence type="ECO:0000256" key="9">
    <source>
        <dbReference type="ARBA" id="ARBA00023239"/>
    </source>
</evidence>
<evidence type="ECO:0000256" key="14">
    <source>
        <dbReference type="RuleBase" id="RU003960"/>
    </source>
</evidence>
<keyword evidence="5 14" id="KW-0808">Transferase</keyword>
<dbReference type="PROSITE" id="PS00840">
    <property type="entry name" value="SUMT_2"/>
    <property type="match status" value="1"/>
</dbReference>
<dbReference type="InterPro" id="IPR019478">
    <property type="entry name" value="Sirohaem_synthase_dimer_dom"/>
</dbReference>
<dbReference type="Gene3D" id="3.40.1010.10">
    <property type="entry name" value="Cobalt-precorrin-4 Transmethylase, Domain 1"/>
    <property type="match status" value="1"/>
</dbReference>
<evidence type="ECO:0000313" key="19">
    <source>
        <dbReference type="Proteomes" id="UP000825799"/>
    </source>
</evidence>
<dbReference type="GO" id="GO:0051266">
    <property type="term" value="F:sirohydrochlorin ferrochelatase activity"/>
    <property type="evidence" value="ECO:0007669"/>
    <property type="project" value="UniProtKB-EC"/>
</dbReference>
<keyword evidence="7 18" id="KW-0560">Oxidoreductase</keyword>
<dbReference type="SUPFAM" id="SSF53790">
    <property type="entry name" value="Tetrapyrrole methylase"/>
    <property type="match status" value="1"/>
</dbReference>
<dbReference type="NCBIfam" id="TIGR01469">
    <property type="entry name" value="cobA_cysG_Cterm"/>
    <property type="match status" value="1"/>
</dbReference>
<evidence type="ECO:0000259" key="16">
    <source>
        <dbReference type="Pfam" id="PF00590"/>
    </source>
</evidence>
<dbReference type="EC" id="1.3.1.76" evidence="18"/>
<dbReference type="InterPro" id="IPR037115">
    <property type="entry name" value="Sirohaem_synt_dimer_dom_sf"/>
</dbReference>
<dbReference type="Gene3D" id="1.10.8.210">
    <property type="entry name" value="Sirohaem synthase, dimerisation domain"/>
    <property type="match status" value="1"/>
</dbReference>
<evidence type="ECO:0000256" key="5">
    <source>
        <dbReference type="ARBA" id="ARBA00022679"/>
    </source>
</evidence>
<dbReference type="PANTHER" id="PTHR45790">
    <property type="entry name" value="SIROHEME SYNTHASE-RELATED"/>
    <property type="match status" value="1"/>
</dbReference>
<keyword evidence="9 18" id="KW-0456">Lyase</keyword>
<dbReference type="EC" id="4.99.1.4" evidence="18"/>
<dbReference type="SUPFAM" id="SSF75615">
    <property type="entry name" value="Siroheme synthase middle domains-like"/>
    <property type="match status" value="1"/>
</dbReference>
<dbReference type="InterPro" id="IPR003043">
    <property type="entry name" value="Uropor_MeTrfase_CS"/>
</dbReference>
<comment type="catalytic activity">
    <reaction evidence="13">
        <text>precorrin-2 + NAD(+) = sirohydrochlorin + NADH + 2 H(+)</text>
        <dbReference type="Rhea" id="RHEA:15613"/>
        <dbReference type="ChEBI" id="CHEBI:15378"/>
        <dbReference type="ChEBI" id="CHEBI:57540"/>
        <dbReference type="ChEBI" id="CHEBI:57945"/>
        <dbReference type="ChEBI" id="CHEBI:58351"/>
        <dbReference type="ChEBI" id="CHEBI:58827"/>
        <dbReference type="EC" id="1.3.1.76"/>
    </reaction>
</comment>
<keyword evidence="4 14" id="KW-0489">Methyltransferase</keyword>
<dbReference type="InterPro" id="IPR012409">
    <property type="entry name" value="Sirohaem_synth"/>
</dbReference>
<dbReference type="InterPro" id="IPR006366">
    <property type="entry name" value="CobA/CysG_C"/>
</dbReference>
<evidence type="ECO:0000256" key="1">
    <source>
        <dbReference type="ARBA" id="ARBA00005010"/>
    </source>
</evidence>
<evidence type="ECO:0000256" key="10">
    <source>
        <dbReference type="ARBA" id="ARBA00023244"/>
    </source>
</evidence>
<dbReference type="Proteomes" id="UP000825799">
    <property type="component" value="Chromosome"/>
</dbReference>
<dbReference type="GO" id="GO:0032259">
    <property type="term" value="P:methylation"/>
    <property type="evidence" value="ECO:0007669"/>
    <property type="project" value="UniProtKB-KW"/>
</dbReference>
<dbReference type="Gene3D" id="3.40.50.720">
    <property type="entry name" value="NAD(P)-binding Rossmann-like Domain"/>
    <property type="match status" value="1"/>
</dbReference>
<dbReference type="GO" id="GO:0043115">
    <property type="term" value="F:precorrin-2 dehydrogenase activity"/>
    <property type="evidence" value="ECO:0007669"/>
    <property type="project" value="UniProtKB-EC"/>
</dbReference>
<dbReference type="InterPro" id="IPR035996">
    <property type="entry name" value="4pyrrol_Methylase_sf"/>
</dbReference>
<dbReference type="Gene3D" id="3.30.950.10">
    <property type="entry name" value="Methyltransferase, Cobalt-precorrin-4 Transmethylase, Domain 2"/>
    <property type="match status" value="1"/>
</dbReference>
<dbReference type="Pfam" id="PF00590">
    <property type="entry name" value="TP_methylase"/>
    <property type="match status" value="1"/>
</dbReference>
<dbReference type="InterPro" id="IPR000878">
    <property type="entry name" value="4pyrrol_Mease"/>
</dbReference>
<organism evidence="18 19">
    <name type="scientific">Devosia salina</name>
    <dbReference type="NCBI Taxonomy" id="2860336"/>
    <lineage>
        <taxon>Bacteria</taxon>
        <taxon>Pseudomonadati</taxon>
        <taxon>Pseudomonadota</taxon>
        <taxon>Alphaproteobacteria</taxon>
        <taxon>Hyphomicrobiales</taxon>
        <taxon>Devosiaceae</taxon>
        <taxon>Devosia</taxon>
    </lineage>
</organism>
<dbReference type="PROSITE" id="PS00839">
    <property type="entry name" value="SUMT_1"/>
    <property type="match status" value="1"/>
</dbReference>
<dbReference type="EC" id="2.1.1.107" evidence="18"/>
<feature type="region of interest" description="Disordered" evidence="15">
    <location>
        <begin position="108"/>
        <end position="127"/>
    </location>
</feature>
<feature type="domain" description="Tetrapyrrole methylase" evidence="16">
    <location>
        <begin position="273"/>
        <end position="485"/>
    </location>
</feature>
<dbReference type="RefSeq" id="WP_220306335.1">
    <property type="nucleotide sequence ID" value="NZ_CP080590.1"/>
</dbReference>
<evidence type="ECO:0000313" key="18">
    <source>
        <dbReference type="EMBL" id="QYO77879.1"/>
    </source>
</evidence>
<evidence type="ECO:0000256" key="3">
    <source>
        <dbReference type="ARBA" id="ARBA00022573"/>
    </source>
</evidence>
<evidence type="ECO:0000256" key="11">
    <source>
        <dbReference type="ARBA" id="ARBA00023268"/>
    </source>
</evidence>
<keyword evidence="8" id="KW-0520">NAD</keyword>
<evidence type="ECO:0000256" key="15">
    <source>
        <dbReference type="SAM" id="MobiDB-lite"/>
    </source>
</evidence>
<dbReference type="InterPro" id="IPR014777">
    <property type="entry name" value="4pyrrole_Mease_sub1"/>
</dbReference>
<dbReference type="NCBIfam" id="NF007922">
    <property type="entry name" value="PRK10637.1"/>
    <property type="match status" value="1"/>
</dbReference>
<dbReference type="NCBIfam" id="NF004790">
    <property type="entry name" value="PRK06136.1"/>
    <property type="match status" value="1"/>
</dbReference>
<dbReference type="Pfam" id="PF13241">
    <property type="entry name" value="NAD_binding_7"/>
    <property type="match status" value="1"/>
</dbReference>
<evidence type="ECO:0000256" key="2">
    <source>
        <dbReference type="ARBA" id="ARBA00005879"/>
    </source>
</evidence>
<keyword evidence="3" id="KW-0169">Cobalamin biosynthesis</keyword>
<dbReference type="SUPFAM" id="SSF51735">
    <property type="entry name" value="NAD(P)-binding Rossmann-fold domains"/>
    <property type="match status" value="1"/>
</dbReference>
<dbReference type="InterPro" id="IPR006367">
    <property type="entry name" value="Sirohaem_synthase_N"/>
</dbReference>
<feature type="region of interest" description="Disordered" evidence="15">
    <location>
        <begin position="72"/>
        <end position="103"/>
    </location>
</feature>
<sequence length="530" mass="56741">MQTVSSPQNSARIAPLAVLPVFFDLKGKRVVVIGGSEPAAWKIELLEAAGAQVEVFAKEICEELVELLRHTPHPPSGHLLPQGEKGTQSLPEHRPTPLPLWERVDRPQAETGEGEAGTTSGITLHPRPWHPADLSNAALAIADIEDDAEARAFIAAAKAAAVPYNVIDRPEFCQFQFGAIVNRSPVVVGISTAGAAPILGQAVRRRIETLLPQTLTEWAQLAARVRHAVMDTLEPGPQRRAFWERLAEKAFGSRAPEEADAAVTFAAQPPTGRVTLVGAGPGEADLLTIKAVRALQSADVILFDDLVSSEVLELARREAKRMLVGKRAQRESCAQDDINAMMLSLARQGKHVVRLKSGDPMIFGRAGEEIEMLESHGIAVSVVPGISAGMALASRLGVSLTHRNHAQSVRFVTGHSRKGALPDTLNWTALADPATTSVYYMSRRTLPGIVAELTAKGMSLHTPAIIAGSLGRTEEQIWRGTIGEAVSAVEAFPLSAPTIFAVGDALHSRRRTTASDGRTREISVGTLAKI</sequence>
<keyword evidence="19" id="KW-1185">Reference proteome</keyword>
<evidence type="ECO:0000256" key="4">
    <source>
        <dbReference type="ARBA" id="ARBA00022603"/>
    </source>
</evidence>
<dbReference type="Gene3D" id="3.30.160.110">
    <property type="entry name" value="Siroheme synthase, domain 2"/>
    <property type="match status" value="1"/>
</dbReference>
<keyword evidence="10" id="KW-0627">Porphyrin biosynthesis</keyword>
<dbReference type="CDD" id="cd11642">
    <property type="entry name" value="SUMT"/>
    <property type="match status" value="1"/>
</dbReference>
<accession>A0ABX8WG76</accession>
<comment type="pathway">
    <text evidence="1">Porphyrin-containing compound metabolism; siroheme biosynthesis; sirohydrochlorin from precorrin-2: step 1/1.</text>
</comment>
<evidence type="ECO:0000256" key="6">
    <source>
        <dbReference type="ARBA" id="ARBA00022691"/>
    </source>
</evidence>
<keyword evidence="6" id="KW-0949">S-adenosyl-L-methionine</keyword>
<dbReference type="InterPro" id="IPR014776">
    <property type="entry name" value="4pyrrole_Mease_sub2"/>
</dbReference>
<evidence type="ECO:0000256" key="12">
    <source>
        <dbReference type="ARBA" id="ARBA00025705"/>
    </source>
</evidence>
<comment type="similarity">
    <text evidence="2 14">Belongs to the precorrin methyltransferase family.</text>
</comment>
<evidence type="ECO:0000256" key="7">
    <source>
        <dbReference type="ARBA" id="ARBA00023002"/>
    </source>
</evidence>
<dbReference type="GO" id="GO:0004851">
    <property type="term" value="F:uroporphyrin-III C-methyltransferase activity"/>
    <property type="evidence" value="ECO:0007669"/>
    <property type="project" value="UniProtKB-EC"/>
</dbReference>
<keyword evidence="11" id="KW-0511">Multifunctional enzyme</keyword>
<reference evidence="18 19" key="1">
    <citation type="submission" date="2021-08" db="EMBL/GenBank/DDBJ databases">
        <title>Devosia salina sp. nov., isolated from the South China Sea sediment.</title>
        <authorList>
            <person name="Zhou Z."/>
        </authorList>
    </citation>
    <scope>NUCLEOTIDE SEQUENCE [LARGE SCALE GENOMIC DNA]</scope>
    <source>
        <strain evidence="18 19">SCS-3</strain>
    </source>
</reference>
<dbReference type="PANTHER" id="PTHR45790:SF3">
    <property type="entry name" value="S-ADENOSYL-L-METHIONINE-DEPENDENT UROPORPHYRINOGEN III METHYLTRANSFERASE, CHLOROPLASTIC"/>
    <property type="match status" value="1"/>
</dbReference>
<dbReference type="PIRSF" id="PIRSF036426">
    <property type="entry name" value="Sirohaem_synth"/>
    <property type="match status" value="1"/>
</dbReference>
<proteinExistence type="inferred from homology"/>
<name>A0ABX8WG76_9HYPH</name>
<comment type="pathway">
    <text evidence="12">Porphyrin-containing compound metabolism; siroheme biosynthesis; precorrin-2 from uroporphyrinogen III: step 1/1.</text>
</comment>
<feature type="domain" description="Sirohaem synthase dimerisation" evidence="17">
    <location>
        <begin position="215"/>
        <end position="255"/>
    </location>
</feature>
<protein>
    <submittedName>
        <fullName evidence="18">Siroheme synthase CysG</fullName>
        <ecNumber evidence="18">1.3.1.76</ecNumber>
        <ecNumber evidence="18">2.1.1.107</ecNumber>
        <ecNumber evidence="18">4.99.1.4</ecNumber>
    </submittedName>
</protein>
<dbReference type="Pfam" id="PF10414">
    <property type="entry name" value="CysG_dimeriser"/>
    <property type="match status" value="1"/>
</dbReference>
<evidence type="ECO:0000256" key="8">
    <source>
        <dbReference type="ARBA" id="ARBA00023027"/>
    </source>
</evidence>